<feature type="region of interest" description="Disordered" evidence="2">
    <location>
        <begin position="252"/>
        <end position="278"/>
    </location>
</feature>
<evidence type="ECO:0000313" key="4">
    <source>
        <dbReference type="Proteomes" id="UP000821866"/>
    </source>
</evidence>
<dbReference type="Proteomes" id="UP000821866">
    <property type="component" value="Chromosome 6"/>
</dbReference>
<feature type="compositionally biased region" description="Basic and acidic residues" evidence="2">
    <location>
        <begin position="267"/>
        <end position="278"/>
    </location>
</feature>
<dbReference type="VEuPathDB" id="VectorBase:LOC119187228"/>
<organism evidence="3 4">
    <name type="scientific">Rhipicephalus microplus</name>
    <name type="common">Cattle tick</name>
    <name type="synonym">Boophilus microplus</name>
    <dbReference type="NCBI Taxonomy" id="6941"/>
    <lineage>
        <taxon>Eukaryota</taxon>
        <taxon>Metazoa</taxon>
        <taxon>Ecdysozoa</taxon>
        <taxon>Arthropoda</taxon>
        <taxon>Chelicerata</taxon>
        <taxon>Arachnida</taxon>
        <taxon>Acari</taxon>
        <taxon>Parasitiformes</taxon>
        <taxon>Ixodida</taxon>
        <taxon>Ixodoidea</taxon>
        <taxon>Ixodidae</taxon>
        <taxon>Rhipicephalinae</taxon>
        <taxon>Rhipicephalus</taxon>
        <taxon>Boophilus</taxon>
    </lineage>
</organism>
<reference evidence="3" key="1">
    <citation type="journal article" date="2020" name="Cell">
        <title>Large-Scale Comparative Analyses of Tick Genomes Elucidate Their Genetic Diversity and Vector Capacities.</title>
        <authorList>
            <consortium name="Tick Genome and Microbiome Consortium (TIGMIC)"/>
            <person name="Jia N."/>
            <person name="Wang J."/>
            <person name="Shi W."/>
            <person name="Du L."/>
            <person name="Sun Y."/>
            <person name="Zhan W."/>
            <person name="Jiang J.F."/>
            <person name="Wang Q."/>
            <person name="Zhang B."/>
            <person name="Ji P."/>
            <person name="Bell-Sakyi L."/>
            <person name="Cui X.M."/>
            <person name="Yuan T.T."/>
            <person name="Jiang B.G."/>
            <person name="Yang W.F."/>
            <person name="Lam T.T."/>
            <person name="Chang Q.C."/>
            <person name="Ding S.J."/>
            <person name="Wang X.J."/>
            <person name="Zhu J.G."/>
            <person name="Ruan X.D."/>
            <person name="Zhao L."/>
            <person name="Wei J.T."/>
            <person name="Ye R.Z."/>
            <person name="Que T.C."/>
            <person name="Du C.H."/>
            <person name="Zhou Y.H."/>
            <person name="Cheng J.X."/>
            <person name="Dai P.F."/>
            <person name="Guo W.B."/>
            <person name="Han X.H."/>
            <person name="Huang E.J."/>
            <person name="Li L.F."/>
            <person name="Wei W."/>
            <person name="Gao Y.C."/>
            <person name="Liu J.Z."/>
            <person name="Shao H.Z."/>
            <person name="Wang X."/>
            <person name="Wang C.C."/>
            <person name="Yang T.C."/>
            <person name="Huo Q.B."/>
            <person name="Li W."/>
            <person name="Chen H.Y."/>
            <person name="Chen S.E."/>
            <person name="Zhou L.G."/>
            <person name="Ni X.B."/>
            <person name="Tian J.H."/>
            <person name="Sheng Y."/>
            <person name="Liu T."/>
            <person name="Pan Y.S."/>
            <person name="Xia L.Y."/>
            <person name="Li J."/>
            <person name="Zhao F."/>
            <person name="Cao W.C."/>
        </authorList>
    </citation>
    <scope>NUCLEOTIDE SEQUENCE</scope>
    <source>
        <strain evidence="3">Rmic-2018</strain>
    </source>
</reference>
<sequence>MFVSTQRAKDAEAVAVRIRWKINNANRDVDFAAKATRPKTEYVTQNTGLLNLSRNASENGGDKRRKKHTRLKVTARKDKTFRCQRERLEGDPGPTPVLAPVLAPVLGRGALSYSPRLEPEQTPDLGLGAGLLRRRTPRRCELPETKTPMCDRKLPSAIEVELAQAEIKTQKSEGKIRKRQDRLEAQVEEGIKTLQKKIEEGKNTRKSEMEGMLSQLTNVMQQITSTMQQIQQQLMTLQMRVDTVERRLRASNFRPFKTTRIPYNRPGETEAKDNTGRR</sequence>
<evidence type="ECO:0000256" key="1">
    <source>
        <dbReference type="SAM" id="Coils"/>
    </source>
</evidence>
<dbReference type="AlphaFoldDB" id="A0A9J6DPK1"/>
<evidence type="ECO:0000313" key="3">
    <source>
        <dbReference type="EMBL" id="KAH8023786.1"/>
    </source>
</evidence>
<name>A0A9J6DPK1_RHIMP</name>
<evidence type="ECO:0000256" key="2">
    <source>
        <dbReference type="SAM" id="MobiDB-lite"/>
    </source>
</evidence>
<gene>
    <name evidence="3" type="ORF">HPB51_016840</name>
</gene>
<feature type="coiled-coil region" evidence="1">
    <location>
        <begin position="213"/>
        <end position="247"/>
    </location>
</feature>
<keyword evidence="4" id="KW-1185">Reference proteome</keyword>
<reference evidence="3" key="2">
    <citation type="submission" date="2021-09" db="EMBL/GenBank/DDBJ databases">
        <authorList>
            <person name="Jia N."/>
            <person name="Wang J."/>
            <person name="Shi W."/>
            <person name="Du L."/>
            <person name="Sun Y."/>
            <person name="Zhan W."/>
            <person name="Jiang J."/>
            <person name="Wang Q."/>
            <person name="Zhang B."/>
            <person name="Ji P."/>
            <person name="Sakyi L.B."/>
            <person name="Cui X."/>
            <person name="Yuan T."/>
            <person name="Jiang B."/>
            <person name="Yang W."/>
            <person name="Lam T.T.-Y."/>
            <person name="Chang Q."/>
            <person name="Ding S."/>
            <person name="Wang X."/>
            <person name="Zhu J."/>
            <person name="Ruan X."/>
            <person name="Zhao L."/>
            <person name="Wei J."/>
            <person name="Que T."/>
            <person name="Du C."/>
            <person name="Cheng J."/>
            <person name="Dai P."/>
            <person name="Han X."/>
            <person name="Huang E."/>
            <person name="Gao Y."/>
            <person name="Liu J."/>
            <person name="Shao H."/>
            <person name="Ye R."/>
            <person name="Li L."/>
            <person name="Wei W."/>
            <person name="Wang X."/>
            <person name="Wang C."/>
            <person name="Huo Q."/>
            <person name="Li W."/>
            <person name="Guo W."/>
            <person name="Chen H."/>
            <person name="Chen S."/>
            <person name="Zhou L."/>
            <person name="Zhou L."/>
            <person name="Ni X."/>
            <person name="Tian J."/>
            <person name="Zhou Y."/>
            <person name="Sheng Y."/>
            <person name="Liu T."/>
            <person name="Pan Y."/>
            <person name="Xia L."/>
            <person name="Li J."/>
            <person name="Zhao F."/>
            <person name="Cao W."/>
        </authorList>
    </citation>
    <scope>NUCLEOTIDE SEQUENCE</scope>
    <source>
        <strain evidence="3">Rmic-2018</strain>
        <tissue evidence="3">Larvae</tissue>
    </source>
</reference>
<accession>A0A9J6DPK1</accession>
<proteinExistence type="predicted"/>
<comment type="caution">
    <text evidence="3">The sequence shown here is derived from an EMBL/GenBank/DDBJ whole genome shotgun (WGS) entry which is preliminary data.</text>
</comment>
<protein>
    <submittedName>
        <fullName evidence="3">Uncharacterized protein</fullName>
    </submittedName>
</protein>
<dbReference type="EMBL" id="JABSTU010000008">
    <property type="protein sequence ID" value="KAH8023786.1"/>
    <property type="molecule type" value="Genomic_DNA"/>
</dbReference>
<keyword evidence="1" id="KW-0175">Coiled coil</keyword>
<dbReference type="Gene3D" id="1.20.5.170">
    <property type="match status" value="1"/>
</dbReference>